<comment type="caution">
    <text evidence="3">The sequence shown here is derived from an EMBL/GenBank/DDBJ whole genome shotgun (WGS) entry which is preliminary data.</text>
</comment>
<evidence type="ECO:0008006" key="5">
    <source>
        <dbReference type="Google" id="ProtNLM"/>
    </source>
</evidence>
<dbReference type="EMBL" id="BAMD01000023">
    <property type="protein sequence ID" value="GAF03413.1"/>
    <property type="molecule type" value="Genomic_DNA"/>
</dbReference>
<keyword evidence="2" id="KW-0732">Signal</keyword>
<organism evidence="3 4">
    <name type="scientific">Saccharicrinis fermentans DSM 9555 = JCM 21142</name>
    <dbReference type="NCBI Taxonomy" id="869213"/>
    <lineage>
        <taxon>Bacteria</taxon>
        <taxon>Pseudomonadati</taxon>
        <taxon>Bacteroidota</taxon>
        <taxon>Bacteroidia</taxon>
        <taxon>Marinilabiliales</taxon>
        <taxon>Marinilabiliaceae</taxon>
        <taxon>Saccharicrinis</taxon>
    </lineage>
</organism>
<evidence type="ECO:0000313" key="3">
    <source>
        <dbReference type="EMBL" id="GAF03413.1"/>
    </source>
</evidence>
<dbReference type="RefSeq" id="WP_027473296.1">
    <property type="nucleotide sequence ID" value="NZ_BAMD01000023.1"/>
</dbReference>
<feature type="signal peptide" evidence="2">
    <location>
        <begin position="1"/>
        <end position="20"/>
    </location>
</feature>
<dbReference type="eggNOG" id="ENOG502Z9BE">
    <property type="taxonomic scope" value="Bacteria"/>
</dbReference>
<feature type="compositionally biased region" description="Basic and acidic residues" evidence="1">
    <location>
        <begin position="40"/>
        <end position="54"/>
    </location>
</feature>
<protein>
    <recommendedName>
        <fullName evidence="5">Outer membrane protein beta-barrel domain-containing protein</fullName>
    </recommendedName>
</protein>
<dbReference type="OrthoDB" id="1082206at2"/>
<dbReference type="AlphaFoldDB" id="W7Y6X8"/>
<evidence type="ECO:0000313" key="4">
    <source>
        <dbReference type="Proteomes" id="UP000019402"/>
    </source>
</evidence>
<gene>
    <name evidence="3" type="ORF">JCM21142_42086</name>
</gene>
<evidence type="ECO:0000256" key="1">
    <source>
        <dbReference type="SAM" id="MobiDB-lite"/>
    </source>
</evidence>
<feature type="chain" id="PRO_5004903990" description="Outer membrane protein beta-barrel domain-containing protein" evidence="2">
    <location>
        <begin position="21"/>
        <end position="249"/>
    </location>
</feature>
<dbReference type="InterPro" id="IPR046111">
    <property type="entry name" value="DUF6048"/>
</dbReference>
<feature type="region of interest" description="Disordered" evidence="1">
    <location>
        <begin position="25"/>
        <end position="54"/>
    </location>
</feature>
<accession>W7Y6X8</accession>
<reference evidence="3 4" key="1">
    <citation type="journal article" date="2014" name="Genome Announc.">
        <title>Draft Genome Sequence of Cytophaga fermentans JCM 21142T, a Facultative Anaerobe Isolated from Marine Mud.</title>
        <authorList>
            <person name="Starns D."/>
            <person name="Oshima K."/>
            <person name="Suda W."/>
            <person name="Iino T."/>
            <person name="Yuki M."/>
            <person name="Inoue J."/>
            <person name="Kitamura K."/>
            <person name="Iida T."/>
            <person name="Darby A."/>
            <person name="Hattori M."/>
            <person name="Ohkuma M."/>
        </authorList>
    </citation>
    <scope>NUCLEOTIDE SEQUENCE [LARGE SCALE GENOMIC DNA]</scope>
    <source>
        <strain evidence="3 4">JCM 21142</strain>
    </source>
</reference>
<sequence>MLRYTCTSLLFLALLSPVFAQDYTQSQSEREQQNIEDQEGTPRAKKEKIPYPDKKRGTELGIDISRFLLPVFDEDRFALEAHIRTNIGKRTFFAGALGSETVSFDDKSYTYESTGFFARAGIDYDIFVVEDAGNNDNILIGLRYGYALQEHESGSITIEDGYWGDYHSSVSPYTFSTHWVEAIFGLRSEVLNNFYMSWMIHLKLKISSGNSELLEPYAVPGYGNGSNAFNLGFSYVVGYQIPWGNKKAK</sequence>
<dbReference type="STRING" id="869213.GCA_000517085_03986"/>
<dbReference type="Pfam" id="PF19515">
    <property type="entry name" value="DUF6048"/>
    <property type="match status" value="1"/>
</dbReference>
<keyword evidence="4" id="KW-1185">Reference proteome</keyword>
<dbReference type="Proteomes" id="UP000019402">
    <property type="component" value="Unassembled WGS sequence"/>
</dbReference>
<proteinExistence type="predicted"/>
<name>W7Y6X8_9BACT</name>
<evidence type="ECO:0000256" key="2">
    <source>
        <dbReference type="SAM" id="SignalP"/>
    </source>
</evidence>